<feature type="binding site" evidence="4">
    <location>
        <position position="111"/>
    </location>
    <ligand>
        <name>substrate</name>
    </ligand>
</feature>
<dbReference type="AlphaFoldDB" id="A0A399CVV2"/>
<dbReference type="InterPro" id="IPR052369">
    <property type="entry name" value="UG_Glycosaminoglycan_Hydrolase"/>
</dbReference>
<comment type="caution">
    <text evidence="5">The sequence shown here is derived from an EMBL/GenBank/DDBJ whole genome shotgun (WGS) entry which is preliminary data.</text>
</comment>
<dbReference type="InterPro" id="IPR010905">
    <property type="entry name" value="Glyco_hydro_88"/>
</dbReference>
<dbReference type="OrthoDB" id="428577at2"/>
<keyword evidence="6" id="KW-1185">Reference proteome</keyword>
<gene>
    <name evidence="5" type="ORF">D1164_19040</name>
</gene>
<dbReference type="RefSeq" id="WP_119351495.1">
    <property type="nucleotide sequence ID" value="NZ_QWET01000019.1"/>
</dbReference>
<dbReference type="Gene3D" id="1.50.10.10">
    <property type="match status" value="1"/>
</dbReference>
<evidence type="ECO:0000256" key="3">
    <source>
        <dbReference type="PIRSR" id="PIRSR610905-1"/>
    </source>
</evidence>
<feature type="active site" description="Proton donor" evidence="3">
    <location>
        <position position="169"/>
    </location>
</feature>
<dbReference type="EMBL" id="QWET01000019">
    <property type="protein sequence ID" value="RIH63527.1"/>
    <property type="molecule type" value="Genomic_DNA"/>
</dbReference>
<evidence type="ECO:0000313" key="5">
    <source>
        <dbReference type="EMBL" id="RIH63527.1"/>
    </source>
</evidence>
<proteinExistence type="inferred from homology"/>
<evidence type="ECO:0000256" key="2">
    <source>
        <dbReference type="ARBA" id="ARBA00038358"/>
    </source>
</evidence>
<dbReference type="Pfam" id="PF07470">
    <property type="entry name" value="Glyco_hydro_88"/>
    <property type="match status" value="1"/>
</dbReference>
<feature type="binding site" evidence="4">
    <location>
        <position position="229"/>
    </location>
    <ligand>
        <name>substrate</name>
    </ligand>
</feature>
<dbReference type="SUPFAM" id="SSF48208">
    <property type="entry name" value="Six-hairpin glycosidases"/>
    <property type="match status" value="1"/>
</dbReference>
<dbReference type="GO" id="GO:0000272">
    <property type="term" value="P:polysaccharide catabolic process"/>
    <property type="evidence" value="ECO:0007669"/>
    <property type="project" value="TreeGrafter"/>
</dbReference>
<reference evidence="5 6" key="1">
    <citation type="journal article" date="2015" name="Int. J. Syst. Evol. Microbiol.">
        <title>Mariniphaga sediminis sp. nov., isolated from coastal sediment.</title>
        <authorList>
            <person name="Wang F.Q."/>
            <person name="Shen Q.Y."/>
            <person name="Chen G.J."/>
            <person name="Du Z.J."/>
        </authorList>
    </citation>
    <scope>NUCLEOTIDE SEQUENCE [LARGE SCALE GENOMIC DNA]</scope>
    <source>
        <strain evidence="5 6">SY21</strain>
    </source>
</reference>
<feature type="binding site" evidence="4">
    <location>
        <position position="241"/>
    </location>
    <ligand>
        <name>substrate</name>
    </ligand>
</feature>
<keyword evidence="1 5" id="KW-0378">Hydrolase</keyword>
<dbReference type="PANTHER" id="PTHR36845">
    <property type="entry name" value="HYDROLASE, PUTATIVE (AFU_ORTHOLOGUE AFUA_7G05090)-RELATED"/>
    <property type="match status" value="1"/>
</dbReference>
<organism evidence="5 6">
    <name type="scientific">Mariniphaga sediminis</name>
    <dbReference type="NCBI Taxonomy" id="1628158"/>
    <lineage>
        <taxon>Bacteria</taxon>
        <taxon>Pseudomonadati</taxon>
        <taxon>Bacteroidota</taxon>
        <taxon>Bacteroidia</taxon>
        <taxon>Marinilabiliales</taxon>
        <taxon>Prolixibacteraceae</taxon>
        <taxon>Mariniphaga</taxon>
    </lineage>
</organism>
<comment type="similarity">
    <text evidence="2">Belongs to the glycosyl hydrolase 88 family.</text>
</comment>
<dbReference type="InterPro" id="IPR012341">
    <property type="entry name" value="6hp_glycosidase-like_sf"/>
</dbReference>
<evidence type="ECO:0000256" key="4">
    <source>
        <dbReference type="PIRSR" id="PIRSR610905-2"/>
    </source>
</evidence>
<dbReference type="GO" id="GO:0052757">
    <property type="term" value="F:chondroitin hydrolase activity"/>
    <property type="evidence" value="ECO:0007669"/>
    <property type="project" value="TreeGrafter"/>
</dbReference>
<dbReference type="PANTHER" id="PTHR36845:SF1">
    <property type="entry name" value="HYDROLASE, PUTATIVE (AFU_ORTHOLOGUE AFUA_7G05090)-RELATED"/>
    <property type="match status" value="1"/>
</dbReference>
<accession>A0A399CVV2</accession>
<name>A0A399CVV2_9BACT</name>
<protein>
    <submittedName>
        <fullName evidence="5">Glucuronyl hydrolase</fullName>
    </submittedName>
</protein>
<sequence length="386" mass="43999">MRTFLILLTIAIISSCSGEKGKEIEFPQLTEELSDQLKVLVEATPEDKVPRSYPDKDGGHRMTGIRDWTCGFPAGSYWFMYELTGDEYWKNTAMETTEKLEGVQYFTHTHDLGFMVFCSYGNAYRLTGKEEYKDAIIQASESLLTRFNPKVGCLRSWDHGEWDFPVIIDNMMNLEMLFWTSEVTGDPKYRDAAVSHADVTLKNHFRDDWSTYHVVGYDTLTGEPVVKQTHQGLNDDSAWGRGQAWGFYGYTMIYRETGDEKYLDVAEKIGDFILKNLPEDMVSYWDFDDPNIPDTYRDASAAAITASALFELSTVSENKEAYLKAANEIVASLNSEKYRAKDGANGGFLLKHSVGHKPNESEVDVGINYADYYYLEALIRQQNLKH</sequence>
<evidence type="ECO:0000256" key="1">
    <source>
        <dbReference type="ARBA" id="ARBA00022801"/>
    </source>
</evidence>
<feature type="binding site" evidence="4">
    <location>
        <position position="245"/>
    </location>
    <ligand>
        <name>substrate</name>
    </ligand>
</feature>
<dbReference type="InterPro" id="IPR008928">
    <property type="entry name" value="6-hairpin_glycosidase_sf"/>
</dbReference>
<feature type="active site" description="Nucleophile" evidence="3">
    <location>
        <position position="111"/>
    </location>
</feature>
<evidence type="ECO:0000313" key="6">
    <source>
        <dbReference type="Proteomes" id="UP000266441"/>
    </source>
</evidence>
<feature type="binding site" evidence="4">
    <location>
        <position position="169"/>
    </location>
    <ligand>
        <name>substrate</name>
    </ligand>
</feature>
<dbReference type="PROSITE" id="PS51257">
    <property type="entry name" value="PROKAR_LIPOPROTEIN"/>
    <property type="match status" value="1"/>
</dbReference>
<dbReference type="Proteomes" id="UP000266441">
    <property type="component" value="Unassembled WGS sequence"/>
</dbReference>